<gene>
    <name evidence="5" type="ORF">BJ508DRAFT_413276</name>
</gene>
<evidence type="ECO:0000256" key="1">
    <source>
        <dbReference type="ARBA" id="ARBA00010050"/>
    </source>
</evidence>
<evidence type="ECO:0000313" key="6">
    <source>
        <dbReference type="Proteomes" id="UP000275078"/>
    </source>
</evidence>
<dbReference type="SUPFAM" id="SSF48452">
    <property type="entry name" value="TPR-like"/>
    <property type="match status" value="1"/>
</dbReference>
<dbReference type="EMBL" id="ML119663">
    <property type="protein sequence ID" value="RPA83603.1"/>
    <property type="molecule type" value="Genomic_DNA"/>
</dbReference>
<evidence type="ECO:0000313" key="5">
    <source>
        <dbReference type="EMBL" id="RPA83603.1"/>
    </source>
</evidence>
<keyword evidence="4" id="KW-0802">TPR repeat</keyword>
<dbReference type="InterPro" id="IPR011990">
    <property type="entry name" value="TPR-like_helical_dom_sf"/>
</dbReference>
<dbReference type="PANTHER" id="PTHR13768:SF8">
    <property type="entry name" value="ALPHA-SOLUBLE NSF ATTACHMENT PROTEIN"/>
    <property type="match status" value="1"/>
</dbReference>
<dbReference type="GO" id="GO:0035494">
    <property type="term" value="P:SNARE complex disassembly"/>
    <property type="evidence" value="ECO:0007669"/>
    <property type="project" value="TreeGrafter"/>
</dbReference>
<dbReference type="PANTHER" id="PTHR13768">
    <property type="entry name" value="SOLUBLE NSF ATTACHMENT PROTEIN SNAP"/>
    <property type="match status" value="1"/>
</dbReference>
<dbReference type="Proteomes" id="UP000275078">
    <property type="component" value="Unassembled WGS sequence"/>
</dbReference>
<reference evidence="5 6" key="1">
    <citation type="journal article" date="2018" name="Nat. Ecol. Evol.">
        <title>Pezizomycetes genomes reveal the molecular basis of ectomycorrhizal truffle lifestyle.</title>
        <authorList>
            <person name="Murat C."/>
            <person name="Payen T."/>
            <person name="Noel B."/>
            <person name="Kuo A."/>
            <person name="Morin E."/>
            <person name="Chen J."/>
            <person name="Kohler A."/>
            <person name="Krizsan K."/>
            <person name="Balestrini R."/>
            <person name="Da Silva C."/>
            <person name="Montanini B."/>
            <person name="Hainaut M."/>
            <person name="Levati E."/>
            <person name="Barry K.W."/>
            <person name="Belfiori B."/>
            <person name="Cichocki N."/>
            <person name="Clum A."/>
            <person name="Dockter R.B."/>
            <person name="Fauchery L."/>
            <person name="Guy J."/>
            <person name="Iotti M."/>
            <person name="Le Tacon F."/>
            <person name="Lindquist E.A."/>
            <person name="Lipzen A."/>
            <person name="Malagnac F."/>
            <person name="Mello A."/>
            <person name="Molinier V."/>
            <person name="Miyauchi S."/>
            <person name="Poulain J."/>
            <person name="Riccioni C."/>
            <person name="Rubini A."/>
            <person name="Sitrit Y."/>
            <person name="Splivallo R."/>
            <person name="Traeger S."/>
            <person name="Wang M."/>
            <person name="Zifcakova L."/>
            <person name="Wipf D."/>
            <person name="Zambonelli A."/>
            <person name="Paolocci F."/>
            <person name="Nowrousian M."/>
            <person name="Ottonello S."/>
            <person name="Baldrian P."/>
            <person name="Spatafora J.W."/>
            <person name="Henrissat B."/>
            <person name="Nagy L.G."/>
            <person name="Aury J.M."/>
            <person name="Wincker P."/>
            <person name="Grigoriev I.V."/>
            <person name="Bonfante P."/>
            <person name="Martin F.M."/>
        </authorList>
    </citation>
    <scope>NUCLEOTIDE SEQUENCE [LARGE SCALE GENOMIC DNA]</scope>
    <source>
        <strain evidence="5 6">RN42</strain>
    </source>
</reference>
<dbReference type="STRING" id="1160509.A0A3N4IBY3"/>
<evidence type="ECO:0000256" key="4">
    <source>
        <dbReference type="PROSITE-ProRule" id="PRU00339"/>
    </source>
</evidence>
<dbReference type="GO" id="GO:0005483">
    <property type="term" value="F:soluble NSF attachment protein activity"/>
    <property type="evidence" value="ECO:0007669"/>
    <property type="project" value="TreeGrafter"/>
</dbReference>
<dbReference type="OrthoDB" id="9984275at2759"/>
<keyword evidence="6" id="KW-1185">Reference proteome</keyword>
<evidence type="ECO:0000256" key="3">
    <source>
        <dbReference type="ARBA" id="ARBA00022927"/>
    </source>
</evidence>
<keyword evidence="3" id="KW-0653">Protein transport</keyword>
<dbReference type="InterPro" id="IPR000744">
    <property type="entry name" value="NSF_attach"/>
</dbReference>
<name>A0A3N4IBY3_ASCIM</name>
<dbReference type="GO" id="GO:0005774">
    <property type="term" value="C:vacuolar membrane"/>
    <property type="evidence" value="ECO:0007669"/>
    <property type="project" value="TreeGrafter"/>
</dbReference>
<organism evidence="5 6">
    <name type="scientific">Ascobolus immersus RN42</name>
    <dbReference type="NCBI Taxonomy" id="1160509"/>
    <lineage>
        <taxon>Eukaryota</taxon>
        <taxon>Fungi</taxon>
        <taxon>Dikarya</taxon>
        <taxon>Ascomycota</taxon>
        <taxon>Pezizomycotina</taxon>
        <taxon>Pezizomycetes</taxon>
        <taxon>Pezizales</taxon>
        <taxon>Ascobolaceae</taxon>
        <taxon>Ascobolus</taxon>
    </lineage>
</organism>
<dbReference type="PRINTS" id="PR00448">
    <property type="entry name" value="NSFATTACHMNT"/>
</dbReference>
<dbReference type="GO" id="GO:0019905">
    <property type="term" value="F:syntaxin binding"/>
    <property type="evidence" value="ECO:0007669"/>
    <property type="project" value="TreeGrafter"/>
</dbReference>
<dbReference type="GO" id="GO:0031201">
    <property type="term" value="C:SNARE complex"/>
    <property type="evidence" value="ECO:0007669"/>
    <property type="project" value="TreeGrafter"/>
</dbReference>
<dbReference type="AlphaFoldDB" id="A0A3N4IBY3"/>
<comment type="similarity">
    <text evidence="1">Belongs to the SNAP family.</text>
</comment>
<protein>
    <submittedName>
        <fullName evidence="5">TPR-like protein</fullName>
    </submittedName>
</protein>
<evidence type="ECO:0000256" key="2">
    <source>
        <dbReference type="ARBA" id="ARBA00022448"/>
    </source>
</evidence>
<dbReference type="GO" id="GO:0006886">
    <property type="term" value="P:intracellular protein transport"/>
    <property type="evidence" value="ECO:0007669"/>
    <property type="project" value="InterPro"/>
</dbReference>
<dbReference type="Gene3D" id="1.25.40.10">
    <property type="entry name" value="Tetratricopeptide repeat domain"/>
    <property type="match status" value="1"/>
</dbReference>
<accession>A0A3N4IBY3</accession>
<feature type="repeat" description="TPR" evidence="4">
    <location>
        <begin position="160"/>
        <end position="193"/>
    </location>
</feature>
<proteinExistence type="inferred from homology"/>
<keyword evidence="2" id="KW-0813">Transport</keyword>
<sequence length="296" mass="33091">MAEIMRKAQKQLESASGVFSFFGGKEDKYEQAVDLYIQAAASFRVQKQFQQAGQAYEKAAEIRKNNLGQIPDATQALIEAYKSYSAGNDLANASRCLETIVEHYITKGDFRQAANYEDKLGDLYAEGVDPSDPAACQRAITAFRTAADWMRQDNAQALAKKADLKAGDLAAKIGDYDTAIEIYEQAAMVDLNSTVRFTAYKWFNRVIICLLAKDDDVAVNKALGEFMNLDPAFQNSMEFRLLLKLMPVMGEKDLSRFELEFGDGDKNPGAVEVVDPWVRSMLPRLRLICEQEEDLS</sequence>
<dbReference type="PROSITE" id="PS50005">
    <property type="entry name" value="TPR"/>
    <property type="match status" value="1"/>
</dbReference>
<dbReference type="Pfam" id="PF14938">
    <property type="entry name" value="SNAP"/>
    <property type="match status" value="1"/>
</dbReference>
<dbReference type="InterPro" id="IPR019734">
    <property type="entry name" value="TPR_rpt"/>
</dbReference>